<evidence type="ECO:0000313" key="5">
    <source>
        <dbReference type="Proteomes" id="UP000823775"/>
    </source>
</evidence>
<gene>
    <name evidence="4" type="ORF">HAX54_046652</name>
</gene>
<name>A0ABS8RPT4_DATST</name>
<dbReference type="PROSITE" id="PS50891">
    <property type="entry name" value="LOB"/>
    <property type="match status" value="1"/>
</dbReference>
<evidence type="ECO:0000256" key="2">
    <source>
        <dbReference type="SAM" id="MobiDB-lite"/>
    </source>
</evidence>
<proteinExistence type="inferred from homology"/>
<comment type="similarity">
    <text evidence="1">Belongs to the LOB domain-containing protein family.</text>
</comment>
<evidence type="ECO:0000259" key="3">
    <source>
        <dbReference type="PROSITE" id="PS50891"/>
    </source>
</evidence>
<organism evidence="4 5">
    <name type="scientific">Datura stramonium</name>
    <name type="common">Jimsonweed</name>
    <name type="synonym">Common thornapple</name>
    <dbReference type="NCBI Taxonomy" id="4076"/>
    <lineage>
        <taxon>Eukaryota</taxon>
        <taxon>Viridiplantae</taxon>
        <taxon>Streptophyta</taxon>
        <taxon>Embryophyta</taxon>
        <taxon>Tracheophyta</taxon>
        <taxon>Spermatophyta</taxon>
        <taxon>Magnoliopsida</taxon>
        <taxon>eudicotyledons</taxon>
        <taxon>Gunneridae</taxon>
        <taxon>Pentapetalae</taxon>
        <taxon>asterids</taxon>
        <taxon>lamiids</taxon>
        <taxon>Solanales</taxon>
        <taxon>Solanaceae</taxon>
        <taxon>Solanoideae</taxon>
        <taxon>Datureae</taxon>
        <taxon>Datura</taxon>
    </lineage>
</organism>
<dbReference type="Proteomes" id="UP000823775">
    <property type="component" value="Unassembled WGS sequence"/>
</dbReference>
<dbReference type="EMBL" id="JACEIK010000074">
    <property type="protein sequence ID" value="MCD7448806.1"/>
    <property type="molecule type" value="Genomic_DNA"/>
</dbReference>
<comment type="caution">
    <text evidence="4">The sequence shown here is derived from an EMBL/GenBank/DDBJ whole genome shotgun (WGS) entry which is preliminary data.</text>
</comment>
<sequence length="431" mass="48233">MLNNNDNNNGEEEEELHEIGSNRPACASCKHQRKKCIEGDCVMWRHFPASKKDEFLWVHKVFGISTVTKKIKSVDDVAQQDEAIKSFLWEARLWQEDPVHGPLGEYRKLEQQLKEERRNNQLQIVQLPDVPQLPQLPDVLQLPPPPTTSESTIRYLPPLAVVDQNMGAVAPTENGANDSMQGYNMLNSTVTNYSNLLRWHRHEGEAEVTSRNGYDSFGNFPSHYNRPIEQMLHGFIPTSAGGIVHHPSTTYNNGAHHVQLHQPRYPYYMDLGRGSRGRRRKDHSDQFVSPGCSGRHVRGRGIGPISTTTSSSLAGPIIRQGPIISTSSLGTFVDSSTANARAMVNPSVNGSHVEEGRNRKAEDLAAVVQDFTIYNPNDLPVEKFHFSMFTSPFNLSGQEIKERAEDADFIYTTTESCQHISGLVGFFNGSV</sequence>
<dbReference type="PANTHER" id="PTHR31301:SF212">
    <property type="entry name" value="LOB DOMAIN-CONTAINING PROTEIN"/>
    <property type="match status" value="1"/>
</dbReference>
<evidence type="ECO:0000313" key="4">
    <source>
        <dbReference type="EMBL" id="MCD7448806.1"/>
    </source>
</evidence>
<dbReference type="InterPro" id="IPR004883">
    <property type="entry name" value="LOB"/>
</dbReference>
<feature type="domain" description="LOB" evidence="3">
    <location>
        <begin position="24"/>
        <end position="127"/>
    </location>
</feature>
<evidence type="ECO:0000256" key="1">
    <source>
        <dbReference type="ARBA" id="ARBA00005474"/>
    </source>
</evidence>
<feature type="region of interest" description="Disordered" evidence="2">
    <location>
        <begin position="274"/>
        <end position="314"/>
    </location>
</feature>
<keyword evidence="5" id="KW-1185">Reference proteome</keyword>
<feature type="region of interest" description="Disordered" evidence="2">
    <location>
        <begin position="1"/>
        <end position="21"/>
    </location>
</feature>
<protein>
    <recommendedName>
        <fullName evidence="3">LOB domain-containing protein</fullName>
    </recommendedName>
</protein>
<reference evidence="4 5" key="1">
    <citation type="journal article" date="2021" name="BMC Genomics">
        <title>Datura genome reveals duplications of psychoactive alkaloid biosynthetic genes and high mutation rate following tissue culture.</title>
        <authorList>
            <person name="Rajewski A."/>
            <person name="Carter-House D."/>
            <person name="Stajich J."/>
            <person name="Litt A."/>
        </authorList>
    </citation>
    <scope>NUCLEOTIDE SEQUENCE [LARGE SCALE GENOMIC DNA]</scope>
    <source>
        <strain evidence="4">AR-01</strain>
    </source>
</reference>
<dbReference type="PANTHER" id="PTHR31301">
    <property type="entry name" value="LOB DOMAIN-CONTAINING PROTEIN 4-RELATED"/>
    <property type="match status" value="1"/>
</dbReference>
<accession>A0ABS8RPT4</accession>
<dbReference type="Pfam" id="PF03195">
    <property type="entry name" value="LOB"/>
    <property type="match status" value="1"/>
</dbReference>